<evidence type="ECO:0000259" key="4">
    <source>
        <dbReference type="PROSITE" id="PS51194"/>
    </source>
</evidence>
<name>A0A369VUB3_9SPHN</name>
<dbReference type="PANTHER" id="PTHR47957">
    <property type="entry name" value="ATP-DEPENDENT HELICASE HRQ1"/>
    <property type="match status" value="1"/>
</dbReference>
<evidence type="ECO:0000259" key="3">
    <source>
        <dbReference type="PROSITE" id="PS51192"/>
    </source>
</evidence>
<dbReference type="GO" id="GO:0003676">
    <property type="term" value="F:nucleic acid binding"/>
    <property type="evidence" value="ECO:0007669"/>
    <property type="project" value="InterPro"/>
</dbReference>
<dbReference type="PROSITE" id="PS51192">
    <property type="entry name" value="HELICASE_ATP_BIND_1"/>
    <property type="match status" value="1"/>
</dbReference>
<dbReference type="RefSeq" id="WP_114688033.1">
    <property type="nucleotide sequence ID" value="NZ_QQNB01000002.1"/>
</dbReference>
<reference evidence="5 6" key="1">
    <citation type="submission" date="2018-07" db="EMBL/GenBank/DDBJ databases">
        <title>a novel species of Sphingomonas isolated from the rhizosphere soil of Araceae plant.</title>
        <authorList>
            <person name="Zhiyong W."/>
            <person name="Qinglan Z."/>
            <person name="Zhiwei F."/>
            <person name="Ding X."/>
            <person name="Gejiao W."/>
            <person name="Shixue Z."/>
        </authorList>
    </citation>
    <scope>NUCLEOTIDE SEQUENCE [LARGE SCALE GENOMIC DNA]</scope>
    <source>
        <strain evidence="5 6">WZY 27</strain>
    </source>
</reference>
<evidence type="ECO:0000256" key="2">
    <source>
        <dbReference type="ARBA" id="ARBA00022840"/>
    </source>
</evidence>
<feature type="domain" description="Helicase C-terminal" evidence="4">
    <location>
        <begin position="911"/>
        <end position="1069"/>
    </location>
</feature>
<dbReference type="InterPro" id="IPR018973">
    <property type="entry name" value="MZB"/>
</dbReference>
<dbReference type="SMART" id="SM00490">
    <property type="entry name" value="HELICc"/>
    <property type="match status" value="1"/>
</dbReference>
<dbReference type="Pfam" id="PF09369">
    <property type="entry name" value="MZB"/>
    <property type="match status" value="1"/>
</dbReference>
<dbReference type="PROSITE" id="PS51194">
    <property type="entry name" value="HELICASE_CTER"/>
    <property type="match status" value="1"/>
</dbReference>
<feature type="domain" description="Helicase ATP-binding" evidence="3">
    <location>
        <begin position="96"/>
        <end position="288"/>
    </location>
</feature>
<evidence type="ECO:0000313" key="6">
    <source>
        <dbReference type="Proteomes" id="UP000253918"/>
    </source>
</evidence>
<dbReference type="GO" id="GO:0036297">
    <property type="term" value="P:interstrand cross-link repair"/>
    <property type="evidence" value="ECO:0007669"/>
    <property type="project" value="TreeGrafter"/>
</dbReference>
<accession>A0A369VUB3</accession>
<dbReference type="GO" id="GO:0006289">
    <property type="term" value="P:nucleotide-excision repair"/>
    <property type="evidence" value="ECO:0007669"/>
    <property type="project" value="TreeGrafter"/>
</dbReference>
<dbReference type="InterPro" id="IPR027417">
    <property type="entry name" value="P-loop_NTPase"/>
</dbReference>
<dbReference type="Proteomes" id="UP000253918">
    <property type="component" value="Unassembled WGS sequence"/>
</dbReference>
<sequence>MNVFDLDADLIARYEQFARSFTDIRSADLKQQIDAIYDQGTFWPEPLIGLNPRYLAGDRVSDLVSSGAADPALADVFALGEPRRPIQLHWHQSRAFHKAQAGKNLIVTTGTGSGKSLCFFVPIIDRVLRARRAGEPRRTRAVIIYPMNALANSQGEELAKFIGESGLPDHLRPTYARYTGQERDAERRRVAENPPDIILTNFMMLELLMTRQDDLDRQVISNMAGLEFLVLDELHTYRGRQGADVAMLVRRVRERIGSSDMLCIGTSATMSSGEADGGRETVALVGTTLFGSQVSPDDVITECLERATLWNGSDAALQAALRQAVVAPEVAPADWDRDALAVWIELNIGLDAGETLRRRTPRTLTDAAISLAKSTGHSESLCSAALRQRLVAMSAALDERGNAFMAFKLHRFLAGAGHAHATLEPAGARRVQLAAEKFDREKPEARLYPLFFCRQCGQEVHSVSVDRTGQVFARSIDLTPRDQADHDGTRHGFLVPDANGSLQFAGDVDDYPDEWVEETTSGRRLKSSHRGKHEGQRLVLGANGRDAAEGVVAWFFAGKFRFCPHCGYQPASQARDVNKLASLSAEGRSSATTLITTTALDWMERSQSPAERDRRKLLGFTDNRQDAALQSGHFNDFVFVTLLRGAMLRAVRRAGENGLSHEQFGDALRRALGFDPEIVTRREEWMLNAEPKGFAALDDAKRAINQVLAHRLWNDLRRGWRYTNPNLDQLALIAVRYPGVDVLAADAVECARDPWLAAASPNARAAMFRCLFDAMRQGLAIAVDALDPVVLEQAAARSREHVKAPWSIAREEEERDLARQGVLVVGKPEGRADATIVKASGRSVLARTLAKQIGTDLPVADREPLIQAMLEAAEAHQIVRRVGSGGWRLAPGAIRLYAGDGRAAPGQNNAFFSRLYADVSERLNEGGRLPFAFEAREHTAQVDGKVREWREDRFRHGPQDRKRIGEALADMRERGERTDFLPLLFCSPTMELGVDISQLNLVYLRNAPPTPANYAQRAGRAGRSGQAALIVTYCAAQSPHDQYYFQRREALVAGIVKAPAIDLANPDLLTSHIQAEWLSAAAPEALGTAIPDNLQMEVEGHPVAERLTIAFARATVDATAQARAVAAVRSALPDDAPHELADAEAFVRERWQGAAVSFGAAFNRWRTLYASAVADRQAANAIAQRTGLSAKDRAEARNRYLAADRQVQLLETGTSSSGSDFYAYRYLATEGFLPGYNFPRLPLYAFIDQERASAVLQRPRFLAIAEFGPNALVYHEGKAYRCHRAKLPAGSADETGRLATQTFTCCVTCGAAHEAVTQERCDVCGDPLSTEGRIADLFRVENVDAQPGARITANDEDRQRRGFEIRTVFRWRGDGEQSLDLTADGMPLLSVRYGPQTRLSRVNLGLRRRAAKEVIGFDIDTVTGRWLKSEAKGEDEGADPGKSTRRQTIVPMVEDTKNALLVRFASESELSTGQMATLQHALTRAIEAEHVLEAGELLGEPLPTRDDRNAILFYEASEGGAGVLKRLMNDPDRWRRLAEVALGLMHYRRDGGALTDDPAAEPCVAGCYRCVLSYYNQPDHELIDRQDLGVLEVLDRLSRCGAASASDDAPGQSWLTALDGWGVPRPSTETIDGIDYPLCWPSLMIMAVAGTAPASLIARCRDMGRDLVELPAEPGTEIPAALADALGVTA</sequence>
<dbReference type="Pfam" id="PF00271">
    <property type="entry name" value="Helicase_C"/>
    <property type="match status" value="1"/>
</dbReference>
<keyword evidence="6" id="KW-1185">Reference proteome</keyword>
<dbReference type="EMBL" id="QQNB01000002">
    <property type="protein sequence ID" value="RDE05964.1"/>
    <property type="molecule type" value="Genomic_DNA"/>
</dbReference>
<dbReference type="OrthoDB" id="9815222at2"/>
<organism evidence="5 6">
    <name type="scientific">Sphingomonas aracearum</name>
    <dbReference type="NCBI Taxonomy" id="2283317"/>
    <lineage>
        <taxon>Bacteria</taxon>
        <taxon>Pseudomonadati</taxon>
        <taxon>Pseudomonadota</taxon>
        <taxon>Alphaproteobacteria</taxon>
        <taxon>Sphingomonadales</taxon>
        <taxon>Sphingomonadaceae</taxon>
        <taxon>Sphingomonas</taxon>
    </lineage>
</organism>
<dbReference type="GO" id="GO:0043138">
    <property type="term" value="F:3'-5' DNA helicase activity"/>
    <property type="evidence" value="ECO:0007669"/>
    <property type="project" value="TreeGrafter"/>
</dbReference>
<gene>
    <name evidence="5" type="ORF">DVW87_12345</name>
</gene>
<dbReference type="InterPro" id="IPR001650">
    <property type="entry name" value="Helicase_C-like"/>
</dbReference>
<evidence type="ECO:0000313" key="5">
    <source>
        <dbReference type="EMBL" id="RDE05964.1"/>
    </source>
</evidence>
<dbReference type="Gene3D" id="3.40.50.300">
    <property type="entry name" value="P-loop containing nucleotide triphosphate hydrolases"/>
    <property type="match status" value="2"/>
</dbReference>
<keyword evidence="1" id="KW-0547">Nucleotide-binding</keyword>
<dbReference type="Pfam" id="PF00270">
    <property type="entry name" value="DEAD"/>
    <property type="match status" value="1"/>
</dbReference>
<comment type="caution">
    <text evidence="5">The sequence shown here is derived from an EMBL/GenBank/DDBJ whole genome shotgun (WGS) entry which is preliminary data.</text>
</comment>
<dbReference type="SUPFAM" id="SSF52540">
    <property type="entry name" value="P-loop containing nucleoside triphosphate hydrolases"/>
    <property type="match status" value="2"/>
</dbReference>
<dbReference type="PANTHER" id="PTHR47957:SF3">
    <property type="entry name" value="ATP-DEPENDENT HELICASE HRQ1"/>
    <property type="match status" value="1"/>
</dbReference>
<dbReference type="GO" id="GO:0005524">
    <property type="term" value="F:ATP binding"/>
    <property type="evidence" value="ECO:0007669"/>
    <property type="project" value="UniProtKB-KW"/>
</dbReference>
<proteinExistence type="predicted"/>
<protein>
    <submittedName>
        <fullName evidence="5">DUF1998 domain-containing protein</fullName>
    </submittedName>
</protein>
<dbReference type="SMART" id="SM00487">
    <property type="entry name" value="DEXDc"/>
    <property type="match status" value="1"/>
</dbReference>
<dbReference type="InterPro" id="IPR011545">
    <property type="entry name" value="DEAD/DEAH_box_helicase_dom"/>
</dbReference>
<keyword evidence="2" id="KW-0067">ATP-binding</keyword>
<evidence type="ECO:0000256" key="1">
    <source>
        <dbReference type="ARBA" id="ARBA00022741"/>
    </source>
</evidence>
<dbReference type="InterPro" id="IPR014001">
    <property type="entry name" value="Helicase_ATP-bd"/>
</dbReference>
<dbReference type="CDD" id="cd17923">
    <property type="entry name" value="DEXHc_Hrq1-like"/>
    <property type="match status" value="1"/>
</dbReference>